<dbReference type="EMBL" id="SOZI01000080">
    <property type="protein sequence ID" value="TNY19955.1"/>
    <property type="molecule type" value="Genomic_DNA"/>
</dbReference>
<dbReference type="OrthoDB" id="3357985at2759"/>
<name>A0A5C5FTI9_9BASI</name>
<organism evidence="1 2">
    <name type="scientific">Rhodotorula diobovata</name>
    <dbReference type="NCBI Taxonomy" id="5288"/>
    <lineage>
        <taxon>Eukaryota</taxon>
        <taxon>Fungi</taxon>
        <taxon>Dikarya</taxon>
        <taxon>Basidiomycota</taxon>
        <taxon>Pucciniomycotina</taxon>
        <taxon>Microbotryomycetes</taxon>
        <taxon>Sporidiobolales</taxon>
        <taxon>Sporidiobolaceae</taxon>
        <taxon>Rhodotorula</taxon>
    </lineage>
</organism>
<dbReference type="AlphaFoldDB" id="A0A5C5FTI9"/>
<keyword evidence="2" id="KW-1185">Reference proteome</keyword>
<evidence type="ECO:0000313" key="2">
    <source>
        <dbReference type="Proteomes" id="UP000311382"/>
    </source>
</evidence>
<evidence type="ECO:0000313" key="1">
    <source>
        <dbReference type="EMBL" id="TNY19955.1"/>
    </source>
</evidence>
<sequence length="190" mass="21774">MDDTVKLRTSDDPYVKLKPLAPATQAARASTWQQPKDELEPFLCVLNIAHDRGDPVDEPKEDQWPDVARLANKKWARKADGDPDNGDFDDLSAFETAGLLGEGLRKWRTPFDQWMHELELHALRLTTRPPGVTQYMAAWEPSKAAHPFSGRLQAAVKHWPFCLRCMTHFYDCRIRRIEAEYRHTAPGLPL</sequence>
<reference evidence="1 2" key="1">
    <citation type="submission" date="2019-03" db="EMBL/GenBank/DDBJ databases">
        <title>Rhodosporidium diobovatum UCD-FST 08-225 genome sequencing, assembly, and annotation.</title>
        <authorList>
            <person name="Fakankun I.U."/>
            <person name="Fristensky B."/>
            <person name="Levin D.B."/>
        </authorList>
    </citation>
    <scope>NUCLEOTIDE SEQUENCE [LARGE SCALE GENOMIC DNA]</scope>
    <source>
        <strain evidence="1 2">UCD-FST 08-225</strain>
    </source>
</reference>
<protein>
    <submittedName>
        <fullName evidence="1">Uncharacterized protein</fullName>
    </submittedName>
</protein>
<accession>A0A5C5FTI9</accession>
<gene>
    <name evidence="1" type="ORF">DMC30DRAFT_417438</name>
</gene>
<dbReference type="Proteomes" id="UP000311382">
    <property type="component" value="Unassembled WGS sequence"/>
</dbReference>
<comment type="caution">
    <text evidence="1">The sequence shown here is derived from an EMBL/GenBank/DDBJ whole genome shotgun (WGS) entry which is preliminary data.</text>
</comment>
<proteinExistence type="predicted"/>